<proteinExistence type="predicted"/>
<comment type="caution">
    <text evidence="1">The sequence shown here is derived from an EMBL/GenBank/DDBJ whole genome shotgun (WGS) entry which is preliminary data.</text>
</comment>
<protein>
    <submittedName>
        <fullName evidence="1">Uncharacterized protein</fullName>
    </submittedName>
</protein>
<dbReference type="EMBL" id="JASBWU010000003">
    <property type="protein sequence ID" value="KAJ9123412.1"/>
    <property type="molecule type" value="Genomic_DNA"/>
</dbReference>
<gene>
    <name evidence="1" type="ORF">QFC22_001614</name>
</gene>
<keyword evidence="2" id="KW-1185">Reference proteome</keyword>
<evidence type="ECO:0000313" key="1">
    <source>
        <dbReference type="EMBL" id="KAJ9123412.1"/>
    </source>
</evidence>
<dbReference type="Proteomes" id="UP001243375">
    <property type="component" value="Unassembled WGS sequence"/>
</dbReference>
<evidence type="ECO:0000313" key="2">
    <source>
        <dbReference type="Proteomes" id="UP001243375"/>
    </source>
</evidence>
<reference evidence="1" key="1">
    <citation type="submission" date="2023-04" db="EMBL/GenBank/DDBJ databases">
        <title>Draft Genome sequencing of Naganishia species isolated from polar environments using Oxford Nanopore Technology.</title>
        <authorList>
            <person name="Leo P."/>
            <person name="Venkateswaran K."/>
        </authorList>
    </citation>
    <scope>NUCLEOTIDE SEQUENCE</scope>
    <source>
        <strain evidence="1">MNA-CCFEE 5425</strain>
    </source>
</reference>
<organism evidence="1 2">
    <name type="scientific">Naganishia vaughanmartiniae</name>
    <dbReference type="NCBI Taxonomy" id="1424756"/>
    <lineage>
        <taxon>Eukaryota</taxon>
        <taxon>Fungi</taxon>
        <taxon>Dikarya</taxon>
        <taxon>Basidiomycota</taxon>
        <taxon>Agaricomycotina</taxon>
        <taxon>Tremellomycetes</taxon>
        <taxon>Filobasidiales</taxon>
        <taxon>Filobasidiaceae</taxon>
        <taxon>Naganishia</taxon>
    </lineage>
</organism>
<accession>A0ACC2XHJ9</accession>
<sequence>MTCTARLGESAQRRVAYLTDKWTDYRVTGEIKFQFAGFVDDGIDQFARALEESTRQYLDHLKRAAGGNRRNQTTSDARPPVPVKPFTPAEQDMYWTVIRWKNSLPLHIQEYEQWRREYETAKIEERRGRTAWGNKKRTRTAVSKIQQRDEPSNAGPSHRMKRKRTLDRATTLDSVHSAPPTAVNEPAHSSTLTNEAVAHGQVNQTLSARRYGSAPVGMDAATTVDSNNDDSRPPKKRRRAADGLRVVVHDSNHVDRDIVSAATEDLDQDMDARASTGVSAYFEKVANEATVTEHTIQHVQIDQPLSTAASPLHTPTCTRRTKDLAVSRGTPLSAAKKYGSIPGIDSRSGSQRLGFTASKSSLTSSCSSNADLVSSKRGKSKIKGKGRGRGGERENEDVARAATVTDDDEVFAERRERGPGSPMKEDVSLTNR</sequence>
<name>A0ACC2XHJ9_9TREE</name>